<evidence type="ECO:0000313" key="2">
    <source>
        <dbReference type="EMBL" id="MBS8121789.1"/>
    </source>
</evidence>
<dbReference type="SUPFAM" id="SSF109604">
    <property type="entry name" value="HD-domain/PDEase-like"/>
    <property type="match status" value="1"/>
</dbReference>
<accession>A0ABS5QMT3</accession>
<feature type="domain" description="HD-GYP" evidence="1">
    <location>
        <begin position="1"/>
        <end position="153"/>
    </location>
</feature>
<dbReference type="PANTHER" id="PTHR43155:SF1">
    <property type="entry name" value="3'3'-CGAMP-SPECIFIC PHOSPHODIESTERASE 1"/>
    <property type="match status" value="1"/>
</dbReference>
<evidence type="ECO:0000259" key="1">
    <source>
        <dbReference type="PROSITE" id="PS51832"/>
    </source>
</evidence>
<sequence length="175" mass="20035">SKCIHLSTLLHDAGKLGTDLLALSSRIKLNDEEFREIKSHPGKGEELIKHFTGLESIPKFIYDGTLHHERPDGRGYPFGYSLEQIPLISRIVAVADIIDAMLGKRHYVFEEKSVKYVYDELIKASGKQLDAEIVDIITKDKEFFKKLYRIYKKIKDIDTLEIESNSELIVIDSLN</sequence>
<dbReference type="PANTHER" id="PTHR43155">
    <property type="entry name" value="CYCLIC DI-GMP PHOSPHODIESTERASE PA4108-RELATED"/>
    <property type="match status" value="1"/>
</dbReference>
<dbReference type="CDD" id="cd00077">
    <property type="entry name" value="HDc"/>
    <property type="match status" value="1"/>
</dbReference>
<dbReference type="InterPro" id="IPR003607">
    <property type="entry name" value="HD/PDEase_dom"/>
</dbReference>
<keyword evidence="3" id="KW-1185">Reference proteome</keyword>
<comment type="caution">
    <text evidence="2">The sequence shown here is derived from an EMBL/GenBank/DDBJ whole genome shotgun (WGS) entry which is preliminary data.</text>
</comment>
<proteinExistence type="predicted"/>
<keyword evidence="2" id="KW-0378">Hydrolase</keyword>
<feature type="non-terminal residue" evidence="2">
    <location>
        <position position="1"/>
    </location>
</feature>
<dbReference type="GO" id="GO:0016787">
    <property type="term" value="F:hydrolase activity"/>
    <property type="evidence" value="ECO:0007669"/>
    <property type="project" value="UniProtKB-KW"/>
</dbReference>
<protein>
    <submittedName>
        <fullName evidence="2">HD superfamily hydrolase (HD-GYP domain)</fullName>
    </submittedName>
</protein>
<dbReference type="PROSITE" id="PS51832">
    <property type="entry name" value="HD_GYP"/>
    <property type="match status" value="1"/>
</dbReference>
<dbReference type="InterPro" id="IPR037522">
    <property type="entry name" value="HD_GYP_dom"/>
</dbReference>
<evidence type="ECO:0000313" key="3">
    <source>
        <dbReference type="Proteomes" id="UP000680365"/>
    </source>
</evidence>
<name>A0ABS5QMT3_9BACT</name>
<dbReference type="Pfam" id="PF13487">
    <property type="entry name" value="HD_5"/>
    <property type="match status" value="1"/>
</dbReference>
<gene>
    <name evidence="2" type="ORF">VAMP_25n1</name>
</gene>
<dbReference type="EMBL" id="JAEDAM010000016">
    <property type="protein sequence ID" value="MBS8121789.1"/>
    <property type="molecule type" value="Genomic_DNA"/>
</dbReference>
<reference evidence="2 3" key="1">
    <citation type="journal article" date="2021" name="Nat. Commun.">
        <title>Reductive evolution and unique predatory mode in the CPR bacterium Vampirococcus lugosii.</title>
        <authorList>
            <person name="Moreira D."/>
            <person name="Zivanovic Y."/>
            <person name="Lopez-Archilla A.I."/>
            <person name="Iniesto M."/>
            <person name="Lopez-Garcia P."/>
        </authorList>
    </citation>
    <scope>NUCLEOTIDE SEQUENCE [LARGE SCALE GENOMIC DNA]</scope>
    <source>
        <strain evidence="2">Chiprana</strain>
    </source>
</reference>
<organism evidence="2 3">
    <name type="scientific">Candidatus Vampirococcus lugosii</name>
    <dbReference type="NCBI Taxonomy" id="2789015"/>
    <lineage>
        <taxon>Bacteria</taxon>
        <taxon>Candidatus Absconditibacteriota</taxon>
        <taxon>Vampirococcus</taxon>
    </lineage>
</organism>
<dbReference type="Proteomes" id="UP000680365">
    <property type="component" value="Unassembled WGS sequence"/>
</dbReference>
<dbReference type="RefSeq" id="WP_213348652.1">
    <property type="nucleotide sequence ID" value="NZ_JAEDAM010000016.1"/>
</dbReference>
<dbReference type="Gene3D" id="1.10.3210.10">
    <property type="entry name" value="Hypothetical protein af1432"/>
    <property type="match status" value="1"/>
</dbReference>